<dbReference type="Gene3D" id="3.30.565.40">
    <property type="entry name" value="Fervidobacterium nodosum Rt17-B1 like"/>
    <property type="match status" value="1"/>
</dbReference>
<accession>A0A2W7IAQ5</accession>
<evidence type="ECO:0000259" key="3">
    <source>
        <dbReference type="Pfam" id="PF13739"/>
    </source>
</evidence>
<evidence type="ECO:0000259" key="2">
    <source>
        <dbReference type="Pfam" id="PF11738"/>
    </source>
</evidence>
<feature type="chain" id="PRO_5015979109" evidence="1">
    <location>
        <begin position="20"/>
        <end position="269"/>
    </location>
</feature>
<evidence type="ECO:0000313" key="5">
    <source>
        <dbReference type="Proteomes" id="UP000249542"/>
    </source>
</evidence>
<dbReference type="InterPro" id="IPR021729">
    <property type="entry name" value="DUF3298"/>
</dbReference>
<dbReference type="AlphaFoldDB" id="A0A2W7IAQ5"/>
<name>A0A2W7IAQ5_9FLAO</name>
<dbReference type="EMBL" id="QKYV01000001">
    <property type="protein sequence ID" value="PZW43981.1"/>
    <property type="molecule type" value="Genomic_DNA"/>
</dbReference>
<dbReference type="InterPro" id="IPR037126">
    <property type="entry name" value="PdaC/RsiV-like_sf"/>
</dbReference>
<gene>
    <name evidence="4" type="ORF">LX95_00310</name>
</gene>
<comment type="caution">
    <text evidence="4">The sequence shown here is derived from an EMBL/GenBank/DDBJ whole genome shotgun (WGS) entry which is preliminary data.</text>
</comment>
<dbReference type="Pfam" id="PF11738">
    <property type="entry name" value="DUF3298"/>
    <property type="match status" value="1"/>
</dbReference>
<sequence length="269" mass="30825">MKKFSLLSLCFLLILSVGCKEENKTTTNENAPIEQENSNSTTFNFSVKSISKSTLAICKRNPCPQMDIKYLYITNDSNIGEKINKANEENLSSIVQTPNDSISYKKIDEGVNKFIEDYISFKNEFTESPAVYELKIDQEQLFENNQTLVYSTTFYTYTGGAHGYGAKLYHTYDKNTGEIVTNEELLKNKNAFKAYAEGMFRKKFNLTENESLNKNGFFFENDEFKLAENIAVTKDSLYMIYNAYEAASYAEGDIKFSFPKEDVEAWLNQ</sequence>
<protein>
    <submittedName>
        <fullName evidence="4">Uncharacterized protein DUF4163</fullName>
    </submittedName>
</protein>
<keyword evidence="5" id="KW-1185">Reference proteome</keyword>
<dbReference type="PROSITE" id="PS51257">
    <property type="entry name" value="PROKAR_LIPOPROTEIN"/>
    <property type="match status" value="1"/>
</dbReference>
<dbReference type="Proteomes" id="UP000249542">
    <property type="component" value="Unassembled WGS sequence"/>
</dbReference>
<feature type="domain" description="Deacetylase PdaC" evidence="3">
    <location>
        <begin position="58"/>
        <end position="163"/>
    </location>
</feature>
<keyword evidence="1" id="KW-0732">Signal</keyword>
<evidence type="ECO:0000256" key="1">
    <source>
        <dbReference type="SAM" id="SignalP"/>
    </source>
</evidence>
<dbReference type="RefSeq" id="WP_111539659.1">
    <property type="nucleotide sequence ID" value="NZ_QKYV01000001.1"/>
</dbReference>
<reference evidence="4 5" key="1">
    <citation type="submission" date="2018-06" db="EMBL/GenBank/DDBJ databases">
        <title>Genomic Encyclopedia of Archaeal and Bacterial Type Strains, Phase II (KMG-II): from individual species to whole genera.</title>
        <authorList>
            <person name="Goeker M."/>
        </authorList>
    </citation>
    <scope>NUCLEOTIDE SEQUENCE [LARGE SCALE GENOMIC DNA]</scope>
    <source>
        <strain evidence="4 5">DSM 15361</strain>
    </source>
</reference>
<dbReference type="Pfam" id="PF13739">
    <property type="entry name" value="PdaC"/>
    <property type="match status" value="1"/>
</dbReference>
<organism evidence="4 5">
    <name type="scientific">Mesonia algae</name>
    <dbReference type="NCBI Taxonomy" id="213248"/>
    <lineage>
        <taxon>Bacteria</taxon>
        <taxon>Pseudomonadati</taxon>
        <taxon>Bacteroidota</taxon>
        <taxon>Flavobacteriia</taxon>
        <taxon>Flavobacteriales</taxon>
        <taxon>Flavobacteriaceae</taxon>
        <taxon>Mesonia</taxon>
    </lineage>
</organism>
<proteinExistence type="predicted"/>
<evidence type="ECO:0000313" key="4">
    <source>
        <dbReference type="EMBL" id="PZW43981.1"/>
    </source>
</evidence>
<feature type="signal peptide" evidence="1">
    <location>
        <begin position="1"/>
        <end position="19"/>
    </location>
</feature>
<dbReference type="Gene3D" id="3.90.640.20">
    <property type="entry name" value="Heat-shock cognate protein, ATPase"/>
    <property type="match status" value="1"/>
</dbReference>
<dbReference type="InterPro" id="IPR025303">
    <property type="entry name" value="PdaC"/>
</dbReference>
<feature type="domain" description="DUF3298" evidence="2">
    <location>
        <begin position="186"/>
        <end position="260"/>
    </location>
</feature>